<comment type="subcellular location">
    <subcellularLocation>
        <location evidence="1">Nucleus</location>
    </subcellularLocation>
</comment>
<feature type="compositionally biased region" description="Low complexity" evidence="6">
    <location>
        <begin position="351"/>
        <end position="369"/>
    </location>
</feature>
<evidence type="ECO:0000256" key="5">
    <source>
        <dbReference type="ARBA" id="ARBA00023242"/>
    </source>
</evidence>
<evidence type="ECO:0000259" key="7">
    <source>
        <dbReference type="PROSITE" id="PS50112"/>
    </source>
</evidence>
<evidence type="ECO:0000256" key="2">
    <source>
        <dbReference type="ARBA" id="ARBA00023015"/>
    </source>
</evidence>
<feature type="region of interest" description="Disordered" evidence="6">
    <location>
        <begin position="564"/>
        <end position="598"/>
    </location>
</feature>
<comment type="caution">
    <text evidence="8">The sequence shown here is derived from an EMBL/GenBank/DDBJ whole genome shotgun (WGS) entry which is preliminary data.</text>
</comment>
<evidence type="ECO:0000256" key="1">
    <source>
        <dbReference type="ARBA" id="ARBA00004123"/>
    </source>
</evidence>
<dbReference type="GO" id="GO:0003677">
    <property type="term" value="F:DNA binding"/>
    <property type="evidence" value="ECO:0007669"/>
    <property type="project" value="UniProtKB-KW"/>
</dbReference>
<protein>
    <recommendedName>
        <fullName evidence="7">PAS domain-containing protein</fullName>
    </recommendedName>
</protein>
<feature type="domain" description="PAS" evidence="7">
    <location>
        <begin position="108"/>
        <end position="166"/>
    </location>
</feature>
<proteinExistence type="predicted"/>
<organism evidence="8 9">
    <name type="scientific">Coilia grayii</name>
    <name type="common">Gray's grenadier anchovy</name>
    <dbReference type="NCBI Taxonomy" id="363190"/>
    <lineage>
        <taxon>Eukaryota</taxon>
        <taxon>Metazoa</taxon>
        <taxon>Chordata</taxon>
        <taxon>Craniata</taxon>
        <taxon>Vertebrata</taxon>
        <taxon>Euteleostomi</taxon>
        <taxon>Actinopterygii</taxon>
        <taxon>Neopterygii</taxon>
        <taxon>Teleostei</taxon>
        <taxon>Clupei</taxon>
        <taxon>Clupeiformes</taxon>
        <taxon>Clupeoidei</taxon>
        <taxon>Engraulidae</taxon>
        <taxon>Coilinae</taxon>
        <taxon>Coilia</taxon>
    </lineage>
</organism>
<name>A0ABD1J6M5_9TELE</name>
<feature type="region of interest" description="Disordered" evidence="6">
    <location>
        <begin position="457"/>
        <end position="485"/>
    </location>
</feature>
<dbReference type="Proteomes" id="UP001591681">
    <property type="component" value="Unassembled WGS sequence"/>
</dbReference>
<evidence type="ECO:0000256" key="3">
    <source>
        <dbReference type="ARBA" id="ARBA00023125"/>
    </source>
</evidence>
<dbReference type="Gene3D" id="3.30.450.20">
    <property type="entry name" value="PAS domain"/>
    <property type="match status" value="2"/>
</dbReference>
<keyword evidence="9" id="KW-1185">Reference proteome</keyword>
<dbReference type="AlphaFoldDB" id="A0ABD1J6M5"/>
<feature type="domain" description="PAS" evidence="7">
    <location>
        <begin position="255"/>
        <end position="275"/>
    </location>
</feature>
<feature type="compositionally biased region" description="Low complexity" evidence="6">
    <location>
        <begin position="462"/>
        <end position="478"/>
    </location>
</feature>
<feature type="compositionally biased region" description="Polar residues" evidence="6">
    <location>
        <begin position="395"/>
        <end position="407"/>
    </location>
</feature>
<dbReference type="CDD" id="cd00130">
    <property type="entry name" value="PAS"/>
    <property type="match status" value="2"/>
</dbReference>
<sequence>MTVYCESCRSSESARRGSFSSSPCRTETNTQKFCRRFRSTKGASKARRDHINGEIRNMRALLPIPQGDQERLSYLHSMSVICTYVRKSLLYKVGPEGRQTDSVPCDFLPALPGFIVAMTREGKLVYVSENVSDYLGLSMVDVLQGDTFYDMIDSAYVDLVRENLERESCPLKEVSFVCQMHTSKAFRLQHGSVCTLLVRGRLQAGPQSSLFVALCTPTANRLRQADPPCCTPHFQSLHKPDMCFVHAPYSVSLHLGHTPEELAGRSWYSLIHPEDLSIAACAHRGMIGMTEDPQVELAVRLQCKDLSWTWLYICGVRCSEKDEIACTNFIISETEAMFLRQHIYSNTVRVPSRSFSSPPGSQGPLSPEGCSNWSPKRRHDSGQSVEESRKKTRLTEPSTSVVMGDSHLSNQDGVSLCLGHGTTVFSSPPYSPASSQSPPTQGEPIAHHLLEEQCGVTEGLLSPPSGSPHYSPPSTHSSRVVDPEPSATYTSTLMLQSYNHEAFPTSSFGVSSPTSPGPQPVYPFSDCPSDSCLVPDYQPLAEIFESQADCVLHPEEFSLLPVAPMDLGGSDAPQELPPTSHNAPPPAPEAPPTTHPHLHYSEHEHEQVEISLLARQISSLASSFNTYCSQGPAPGHVSPHHQGAALGWSQHAPPLYLPAATPGSETVLDESTIDCILKDLDGMLGRVEGWGQPEVGQLSRRHLARTHDLSLAALVDGLPAEEFGSPLHTTADPRTVRSECQDHNAGLHQLHPYAHCSMPQGNHDYCQHCFCTTKGRSC</sequence>
<dbReference type="PANTHER" id="PTHR23043">
    <property type="entry name" value="HYPOXIA-INDUCIBLE FACTOR 1 ALPHA"/>
    <property type="match status" value="1"/>
</dbReference>
<feature type="compositionally biased region" description="Pro residues" evidence="6">
    <location>
        <begin position="583"/>
        <end position="594"/>
    </location>
</feature>
<dbReference type="InterPro" id="IPR000014">
    <property type="entry name" value="PAS"/>
</dbReference>
<evidence type="ECO:0000313" key="9">
    <source>
        <dbReference type="Proteomes" id="UP001591681"/>
    </source>
</evidence>
<keyword evidence="3" id="KW-0238">DNA-binding</keyword>
<keyword evidence="2" id="KW-0805">Transcription regulation</keyword>
<dbReference type="SMART" id="SM00091">
    <property type="entry name" value="PAS"/>
    <property type="match status" value="2"/>
</dbReference>
<evidence type="ECO:0000313" key="8">
    <source>
        <dbReference type="EMBL" id="KAL2082853.1"/>
    </source>
</evidence>
<gene>
    <name evidence="8" type="ORF">ACEWY4_020626</name>
</gene>
<accession>A0ABD1J6M5</accession>
<dbReference type="CDD" id="cd19697">
    <property type="entry name" value="bHLH-PAS_NPAS4_PASD10"/>
    <property type="match status" value="1"/>
</dbReference>
<feature type="region of interest" description="Disordered" evidence="6">
    <location>
        <begin position="350"/>
        <end position="407"/>
    </location>
</feature>
<evidence type="ECO:0000256" key="4">
    <source>
        <dbReference type="ARBA" id="ARBA00023163"/>
    </source>
</evidence>
<reference evidence="8 9" key="1">
    <citation type="submission" date="2024-09" db="EMBL/GenBank/DDBJ databases">
        <title>A chromosome-level genome assembly of Gray's grenadier anchovy, Coilia grayii.</title>
        <authorList>
            <person name="Fu Z."/>
        </authorList>
    </citation>
    <scope>NUCLEOTIDE SEQUENCE [LARGE SCALE GENOMIC DNA]</scope>
    <source>
        <strain evidence="8">G4</strain>
        <tissue evidence="8">Muscle</tissue>
    </source>
</reference>
<dbReference type="InterPro" id="IPR056192">
    <property type="entry name" value="bHLH_NPAS4"/>
</dbReference>
<dbReference type="PANTHER" id="PTHR23043:SF37">
    <property type="entry name" value="NPAS4 PROTEIN"/>
    <property type="match status" value="1"/>
</dbReference>
<evidence type="ECO:0000256" key="6">
    <source>
        <dbReference type="SAM" id="MobiDB-lite"/>
    </source>
</evidence>
<dbReference type="InterPro" id="IPR035965">
    <property type="entry name" value="PAS-like_dom_sf"/>
</dbReference>
<keyword evidence="4" id="KW-0804">Transcription</keyword>
<dbReference type="EMBL" id="JBHFQA010000018">
    <property type="protein sequence ID" value="KAL2082853.1"/>
    <property type="molecule type" value="Genomic_DNA"/>
</dbReference>
<keyword evidence="5" id="KW-0539">Nucleus</keyword>
<dbReference type="Pfam" id="PF23183">
    <property type="entry name" value="bHLH_NPAS4"/>
    <property type="match status" value="1"/>
</dbReference>
<dbReference type="PROSITE" id="PS50112">
    <property type="entry name" value="PAS"/>
    <property type="match status" value="2"/>
</dbReference>
<dbReference type="GO" id="GO:0005634">
    <property type="term" value="C:nucleus"/>
    <property type="evidence" value="ECO:0007669"/>
    <property type="project" value="UniProtKB-SubCell"/>
</dbReference>
<dbReference type="Pfam" id="PF14598">
    <property type="entry name" value="PAS_11"/>
    <property type="match status" value="1"/>
</dbReference>
<dbReference type="SUPFAM" id="SSF55785">
    <property type="entry name" value="PYP-like sensor domain (PAS domain)"/>
    <property type="match status" value="2"/>
</dbReference>